<dbReference type="STRING" id="1802514.A2955_04830"/>
<feature type="region of interest" description="Disordered" evidence="1">
    <location>
        <begin position="269"/>
        <end position="292"/>
    </location>
</feature>
<sequence>MDEVGDTPPEIVQQNMDTGIIKEKDISFEEVKERAWEMSQETLKQWKNRLDSNVQEKAETINRHLTDLSVLYGESIPEEVVVSLQYYPREGSQKGEPINNFVESGRLPEETADILYWVSNPSILPTDSAEDVEKLYEDASDRAVVSLLHEIQHRNFQKEDFRDLIKTSEQRPEVAQVLEKLQGVKGSHVEVTNELVTTYLETFGKERIEEEQEQVTDLDDKSPISIEVDKEKTGQVLEAVIREDVEEWRNRRKSPGPYTDLGQNWEKVLGGLPEGYGSENNESDVTQKDSDDSYKGTRIYEIARTLSTELAKRYVRERRKMDTDFMVELYKMVDQQFKNTAS</sequence>
<evidence type="ECO:0000256" key="1">
    <source>
        <dbReference type="SAM" id="MobiDB-lite"/>
    </source>
</evidence>
<protein>
    <submittedName>
        <fullName evidence="2">Uncharacterized protein</fullName>
    </submittedName>
</protein>
<name>A0A1F8B6F4_9BACT</name>
<dbReference type="AlphaFoldDB" id="A0A1F8B6F4"/>
<evidence type="ECO:0000313" key="3">
    <source>
        <dbReference type="Proteomes" id="UP000177501"/>
    </source>
</evidence>
<dbReference type="EMBL" id="MGHA01000030">
    <property type="protein sequence ID" value="OGM59624.1"/>
    <property type="molecule type" value="Genomic_DNA"/>
</dbReference>
<comment type="caution">
    <text evidence="2">The sequence shown here is derived from an EMBL/GenBank/DDBJ whole genome shotgun (WGS) entry which is preliminary data.</text>
</comment>
<dbReference type="Proteomes" id="UP000177501">
    <property type="component" value="Unassembled WGS sequence"/>
</dbReference>
<gene>
    <name evidence="2" type="ORF">A2955_04830</name>
</gene>
<proteinExistence type="predicted"/>
<reference evidence="2 3" key="1">
    <citation type="journal article" date="2016" name="Nat. Commun.">
        <title>Thousands of microbial genomes shed light on interconnected biogeochemical processes in an aquifer system.</title>
        <authorList>
            <person name="Anantharaman K."/>
            <person name="Brown C.T."/>
            <person name="Hug L.A."/>
            <person name="Sharon I."/>
            <person name="Castelle C.J."/>
            <person name="Probst A.J."/>
            <person name="Thomas B.C."/>
            <person name="Singh A."/>
            <person name="Wilkins M.J."/>
            <person name="Karaoz U."/>
            <person name="Brodie E.L."/>
            <person name="Williams K.H."/>
            <person name="Hubbard S.S."/>
            <person name="Banfield J.F."/>
        </authorList>
    </citation>
    <scope>NUCLEOTIDE SEQUENCE [LARGE SCALE GENOMIC DNA]</scope>
</reference>
<evidence type="ECO:0000313" key="2">
    <source>
        <dbReference type="EMBL" id="OGM59624.1"/>
    </source>
</evidence>
<organism evidence="2 3">
    <name type="scientific">Candidatus Woesebacteria bacterium RIFCSPLOWO2_01_FULL_37_19</name>
    <dbReference type="NCBI Taxonomy" id="1802514"/>
    <lineage>
        <taxon>Bacteria</taxon>
        <taxon>Candidatus Woeseibacteriota</taxon>
    </lineage>
</organism>
<accession>A0A1F8B6F4</accession>